<accession>N6VWH9</accession>
<sequence length="110" mass="11815">MTNATQQRHEGHTMKFQLVDQPGIRIPQDIMLDGKKIGEIKPMDDGRHHAALYVPGGDSVSAGLAQGFGRTEDEAIQDALTAGEKDGRAYLTGVAQLQALLGFIDGKEAQ</sequence>
<evidence type="ECO:0000313" key="2">
    <source>
        <dbReference type="Proteomes" id="UP000013165"/>
    </source>
</evidence>
<dbReference type="PATRIC" id="fig|626887.3.peg.915"/>
<organism evidence="1 2">
    <name type="scientific">Marinobacter nanhaiticus D15-8W</name>
    <dbReference type="NCBI Taxonomy" id="626887"/>
    <lineage>
        <taxon>Bacteria</taxon>
        <taxon>Pseudomonadati</taxon>
        <taxon>Pseudomonadota</taxon>
        <taxon>Gammaproteobacteria</taxon>
        <taxon>Pseudomonadales</taxon>
        <taxon>Marinobacteraceae</taxon>
        <taxon>Marinobacter</taxon>
    </lineage>
</organism>
<dbReference type="STRING" id="626887.J057_04646"/>
<evidence type="ECO:0000313" key="1">
    <source>
        <dbReference type="EMBL" id="ENO14610.1"/>
    </source>
</evidence>
<dbReference type="HOGENOM" id="CLU_2167957_0_0_6"/>
<comment type="caution">
    <text evidence="1">The sequence shown here is derived from an EMBL/GenBank/DDBJ whole genome shotgun (WGS) entry which is preliminary data.</text>
</comment>
<proteinExistence type="predicted"/>
<keyword evidence="2" id="KW-1185">Reference proteome</keyword>
<gene>
    <name evidence="1" type="ORF">J057_04646</name>
</gene>
<reference evidence="1 2" key="1">
    <citation type="journal article" date="2013" name="Genome Announc.">
        <title>Genome Sequence of the Polycyclic Aromatic Hydrocarbon-Degrading Bacterium Strain Marinobacter nanhaiticus D15-8WT.</title>
        <authorList>
            <person name="Cui Z."/>
            <person name="Gao W."/>
            <person name="Li Q."/>
            <person name="Xu G."/>
            <person name="Zheng L."/>
        </authorList>
    </citation>
    <scope>NUCLEOTIDE SEQUENCE [LARGE SCALE GENOMIC DNA]</scope>
    <source>
        <strain evidence="1 2">D15-8W</strain>
    </source>
</reference>
<name>N6VWH9_9GAMM</name>
<protein>
    <submittedName>
        <fullName evidence="1">Uncharacterized protein</fullName>
    </submittedName>
</protein>
<dbReference type="Proteomes" id="UP000013165">
    <property type="component" value="Unassembled WGS sequence"/>
</dbReference>
<dbReference type="EMBL" id="APLQ01000011">
    <property type="protein sequence ID" value="ENO14610.1"/>
    <property type="molecule type" value="Genomic_DNA"/>
</dbReference>
<dbReference type="RefSeq" id="WP_004578907.1">
    <property type="nucleotide sequence ID" value="NZ_AP028878.1"/>
</dbReference>
<dbReference type="AlphaFoldDB" id="N6VWH9"/>